<sequence>MPQRKTRVIAAGLVIGLSGLLMITIFIISTCGRSIGSCFANGAEIILPAMIGAGLAGMMFYALFGGKGQRGWMLAAVGAILATAVGAMLAVLVLGVWSGEDILNDASVVLVGPWFILVMFDQFPLTIFLWIGIMIAAHLVLRWYFINDTEL</sequence>
<proteinExistence type="predicted"/>
<protein>
    <submittedName>
        <fullName evidence="2">Uncharacterized protein</fullName>
    </submittedName>
</protein>
<keyword evidence="1" id="KW-0812">Transmembrane</keyword>
<feature type="transmembrane region" description="Helical" evidence="1">
    <location>
        <begin position="127"/>
        <end position="146"/>
    </location>
</feature>
<dbReference type="RefSeq" id="WP_118942106.1">
    <property type="nucleotide sequence ID" value="NZ_CP032125.1"/>
</dbReference>
<keyword evidence="1" id="KW-0472">Membrane</keyword>
<organism evidence="2 3">
    <name type="scientific">Profundibacter amoris</name>
    <dbReference type="NCBI Taxonomy" id="2171755"/>
    <lineage>
        <taxon>Bacteria</taxon>
        <taxon>Pseudomonadati</taxon>
        <taxon>Pseudomonadota</taxon>
        <taxon>Alphaproteobacteria</taxon>
        <taxon>Rhodobacterales</taxon>
        <taxon>Paracoccaceae</taxon>
        <taxon>Profundibacter</taxon>
    </lineage>
</organism>
<feature type="transmembrane region" description="Helical" evidence="1">
    <location>
        <begin position="71"/>
        <end position="96"/>
    </location>
</feature>
<dbReference type="AlphaFoldDB" id="A0A347UF21"/>
<evidence type="ECO:0000256" key="1">
    <source>
        <dbReference type="SAM" id="Phobius"/>
    </source>
</evidence>
<feature type="transmembrane region" description="Helical" evidence="1">
    <location>
        <begin position="45"/>
        <end position="64"/>
    </location>
</feature>
<feature type="transmembrane region" description="Helical" evidence="1">
    <location>
        <begin position="7"/>
        <end position="29"/>
    </location>
</feature>
<keyword evidence="1" id="KW-1133">Transmembrane helix</keyword>
<reference evidence="2 3" key="1">
    <citation type="submission" date="2018-09" db="EMBL/GenBank/DDBJ databases">
        <title>Profundibacter amoris BAR1 gen. nov., sp. nov., a new member of the Roseobacter clade isolated at Lokis Castle Vent Field on the Arctic Mid-Oceanic Ridge.</title>
        <authorList>
            <person name="Le Moine Bauer S."/>
            <person name="Sjoeberg A.G."/>
            <person name="L'Haridon S."/>
            <person name="Stokke R."/>
            <person name="Roalkvam I."/>
            <person name="Steen I.H."/>
            <person name="Dahle H."/>
        </authorList>
    </citation>
    <scope>NUCLEOTIDE SEQUENCE [LARGE SCALE GENOMIC DNA]</scope>
    <source>
        <strain evidence="2 3">BAR1</strain>
    </source>
</reference>
<dbReference type="KEGG" id="pamo:BAR1_05565"/>
<keyword evidence="3" id="KW-1185">Reference proteome</keyword>
<evidence type="ECO:0000313" key="3">
    <source>
        <dbReference type="Proteomes" id="UP000261704"/>
    </source>
</evidence>
<accession>A0A347UF21</accession>
<dbReference type="EMBL" id="CP032125">
    <property type="protein sequence ID" value="AXX97449.1"/>
    <property type="molecule type" value="Genomic_DNA"/>
</dbReference>
<name>A0A347UF21_9RHOB</name>
<gene>
    <name evidence="2" type="ORF">BAR1_05565</name>
</gene>
<evidence type="ECO:0000313" key="2">
    <source>
        <dbReference type="EMBL" id="AXX97449.1"/>
    </source>
</evidence>
<dbReference type="Proteomes" id="UP000261704">
    <property type="component" value="Chromosome"/>
</dbReference>